<name>A0ACA9QGY9_9GLOM</name>
<dbReference type="EMBL" id="CAJVPT010052973">
    <property type="protein sequence ID" value="CAG8750633.1"/>
    <property type="molecule type" value="Genomic_DNA"/>
</dbReference>
<feature type="non-terminal residue" evidence="1">
    <location>
        <position position="1"/>
    </location>
</feature>
<accession>A0ACA9QGY9</accession>
<organism evidence="1 2">
    <name type="scientific">Acaulospora colombiana</name>
    <dbReference type="NCBI Taxonomy" id="27376"/>
    <lineage>
        <taxon>Eukaryota</taxon>
        <taxon>Fungi</taxon>
        <taxon>Fungi incertae sedis</taxon>
        <taxon>Mucoromycota</taxon>
        <taxon>Glomeromycotina</taxon>
        <taxon>Glomeromycetes</taxon>
        <taxon>Diversisporales</taxon>
        <taxon>Acaulosporaceae</taxon>
        <taxon>Acaulospora</taxon>
    </lineage>
</organism>
<evidence type="ECO:0000313" key="1">
    <source>
        <dbReference type="EMBL" id="CAG8750633.1"/>
    </source>
</evidence>
<dbReference type="Proteomes" id="UP000789525">
    <property type="component" value="Unassembled WGS sequence"/>
</dbReference>
<feature type="non-terminal residue" evidence="1">
    <location>
        <position position="287"/>
    </location>
</feature>
<evidence type="ECO:0000313" key="2">
    <source>
        <dbReference type="Proteomes" id="UP000789525"/>
    </source>
</evidence>
<comment type="caution">
    <text evidence="1">The sequence shown here is derived from an EMBL/GenBank/DDBJ whole genome shotgun (WGS) entry which is preliminary data.</text>
</comment>
<sequence length="287" mass="31062">DPPAPSRASEYRCPIDANIQFATQDGGGASYVVPDTVGHQSDNDGAVRFRLEAAEWDDPRGNAERTALRGHLRDSTPTVVANVPCFPEADSRSGSSPERVASAPSARMPPNPGFSTSRPEDRFNATHESHNVGSDIASHMVASNLGDSVNSTTVVPQRIRLEATVPSSFVPTSVRSVSSVMNAASITLTNGPRQQRTPSLSCRQLLQQRLQKYKLGAKFDVEYTGPQHAQSWSITFKIGDYEVGRSSWHSSKDAAKEEAASCALAWMNQYAAFNDKLLSTLEMGPQI</sequence>
<proteinExistence type="predicted"/>
<gene>
    <name evidence="1" type="ORF">ACOLOM_LOCUS12678</name>
</gene>
<keyword evidence="2" id="KW-1185">Reference proteome</keyword>
<reference evidence="1" key="1">
    <citation type="submission" date="2021-06" db="EMBL/GenBank/DDBJ databases">
        <authorList>
            <person name="Kallberg Y."/>
            <person name="Tangrot J."/>
            <person name="Rosling A."/>
        </authorList>
    </citation>
    <scope>NUCLEOTIDE SEQUENCE</scope>
    <source>
        <strain evidence="1">CL356</strain>
    </source>
</reference>
<protein>
    <submittedName>
        <fullName evidence="1">5305_t:CDS:1</fullName>
    </submittedName>
</protein>